<evidence type="ECO:0000313" key="1">
    <source>
        <dbReference type="EMBL" id="PHV71004.1"/>
    </source>
</evidence>
<protein>
    <submittedName>
        <fullName evidence="1">Prolyl-tRNA editing protein</fullName>
    </submittedName>
</protein>
<dbReference type="Proteomes" id="UP000224460">
    <property type="component" value="Unassembled WGS sequence"/>
</dbReference>
<organism evidence="1 2">
    <name type="scientific">Sporanaerobium hydrogeniformans</name>
    <dbReference type="NCBI Taxonomy" id="3072179"/>
    <lineage>
        <taxon>Bacteria</taxon>
        <taxon>Bacillati</taxon>
        <taxon>Bacillota</taxon>
        <taxon>Clostridia</taxon>
        <taxon>Lachnospirales</taxon>
        <taxon>Lachnospiraceae</taxon>
        <taxon>Sporanaerobium</taxon>
    </lineage>
</organism>
<reference evidence="1" key="1">
    <citation type="submission" date="2017-10" db="EMBL/GenBank/DDBJ databases">
        <title>Genome sequence of cellulolytic Lachnospiraceae bacterium XHS1971 isolated from hotspring sediment.</title>
        <authorList>
            <person name="Vasudevan G."/>
            <person name="Joshi A.J."/>
            <person name="Hivarkar S."/>
            <person name="Lanjekar V.B."/>
            <person name="Dhakephalkar P.K."/>
            <person name="Dagar S."/>
        </authorList>
    </citation>
    <scope>NUCLEOTIDE SEQUENCE</scope>
    <source>
        <strain evidence="1">XHS1971</strain>
    </source>
</reference>
<proteinExistence type="predicted"/>
<comment type="caution">
    <text evidence="1">The sequence shown here is derived from an EMBL/GenBank/DDBJ whole genome shotgun (WGS) entry which is preliminary data.</text>
</comment>
<dbReference type="EMBL" id="PEDL01000006">
    <property type="protein sequence ID" value="PHV71004.1"/>
    <property type="molecule type" value="Genomic_DNA"/>
</dbReference>
<gene>
    <name evidence="1" type="ORF">CS063_08005</name>
</gene>
<name>A0AC61DCH6_9FIRM</name>
<keyword evidence="2" id="KW-1185">Reference proteome</keyword>
<evidence type="ECO:0000313" key="2">
    <source>
        <dbReference type="Proteomes" id="UP000224460"/>
    </source>
</evidence>
<sequence>MGVHEVENYFKEREVKKDIIFLGESSATVPLAAKALGVEEARIAKTLAFNGKDESLVIVARGTAKIDNSKYKAVFGTKAKMMSFDETFEKTGHPVGGVCPFGLPKDIAIYLDESLKEYESVYPAAGGNHTAVEITISELENLTGGKWIDVCK</sequence>
<accession>A0AC61DCH6</accession>